<evidence type="ECO:0000256" key="3">
    <source>
        <dbReference type="ARBA" id="ARBA00022618"/>
    </source>
</evidence>
<dbReference type="GO" id="GO:0051301">
    <property type="term" value="P:cell division"/>
    <property type="evidence" value="ECO:0007669"/>
    <property type="project" value="UniProtKB-KW"/>
</dbReference>
<keyword evidence="5 8" id="KW-1133">Transmembrane helix</keyword>
<dbReference type="InterPro" id="IPR034746">
    <property type="entry name" value="POTRA"/>
</dbReference>
<dbReference type="PANTHER" id="PTHR37820:SF1">
    <property type="entry name" value="CELL DIVISION PROTEIN FTSQ"/>
    <property type="match status" value="1"/>
</dbReference>
<organism evidence="10 11">
    <name type="scientific">Sanguibacter suaedae</name>
    <dbReference type="NCBI Taxonomy" id="2795737"/>
    <lineage>
        <taxon>Bacteria</taxon>
        <taxon>Bacillati</taxon>
        <taxon>Actinomycetota</taxon>
        <taxon>Actinomycetes</taxon>
        <taxon>Micrococcales</taxon>
        <taxon>Sanguibacteraceae</taxon>
        <taxon>Sanguibacter</taxon>
    </lineage>
</organism>
<evidence type="ECO:0000256" key="4">
    <source>
        <dbReference type="ARBA" id="ARBA00022692"/>
    </source>
</evidence>
<evidence type="ECO:0000256" key="7">
    <source>
        <dbReference type="ARBA" id="ARBA00023306"/>
    </source>
</evidence>
<gene>
    <name evidence="10" type="ORF">JAV76_10615</name>
</gene>
<evidence type="ECO:0000313" key="10">
    <source>
        <dbReference type="EMBL" id="MBI9115462.1"/>
    </source>
</evidence>
<evidence type="ECO:0000256" key="1">
    <source>
        <dbReference type="ARBA" id="ARBA00004370"/>
    </source>
</evidence>
<keyword evidence="4 8" id="KW-0812">Transmembrane</keyword>
<dbReference type="Pfam" id="PF03799">
    <property type="entry name" value="FtsQ_DivIB_C"/>
    <property type="match status" value="1"/>
</dbReference>
<evidence type="ECO:0000256" key="8">
    <source>
        <dbReference type="SAM" id="Phobius"/>
    </source>
</evidence>
<protein>
    <submittedName>
        <fullName evidence="10">Cell division protein FtsQ/DivIB</fullName>
    </submittedName>
</protein>
<keyword evidence="11" id="KW-1185">Reference proteome</keyword>
<comment type="caution">
    <text evidence="10">The sequence shown here is derived from an EMBL/GenBank/DDBJ whole genome shotgun (WGS) entry which is preliminary data.</text>
</comment>
<keyword evidence="7" id="KW-0131">Cell cycle</keyword>
<proteinExistence type="predicted"/>
<dbReference type="InterPro" id="IPR050487">
    <property type="entry name" value="FtsQ_DivIB"/>
</dbReference>
<evidence type="ECO:0000256" key="2">
    <source>
        <dbReference type="ARBA" id="ARBA00022475"/>
    </source>
</evidence>
<feature type="transmembrane region" description="Helical" evidence="8">
    <location>
        <begin position="54"/>
        <end position="73"/>
    </location>
</feature>
<name>A0A934IBP5_9MICO</name>
<dbReference type="Proteomes" id="UP000602087">
    <property type="component" value="Unassembled WGS sequence"/>
</dbReference>
<dbReference type="Gene3D" id="3.10.20.310">
    <property type="entry name" value="membrane protein fhac"/>
    <property type="match status" value="1"/>
</dbReference>
<dbReference type="Pfam" id="PF08478">
    <property type="entry name" value="POTRA_1"/>
    <property type="match status" value="1"/>
</dbReference>
<evidence type="ECO:0000256" key="6">
    <source>
        <dbReference type="ARBA" id="ARBA00023136"/>
    </source>
</evidence>
<dbReference type="PANTHER" id="PTHR37820">
    <property type="entry name" value="CELL DIVISION PROTEIN DIVIB"/>
    <property type="match status" value="1"/>
</dbReference>
<accession>A0A934IBP5</accession>
<dbReference type="AlphaFoldDB" id="A0A934IBP5"/>
<keyword evidence="6 8" id="KW-0472">Membrane</keyword>
<evidence type="ECO:0000259" key="9">
    <source>
        <dbReference type="PROSITE" id="PS51779"/>
    </source>
</evidence>
<keyword evidence="3 10" id="KW-0132">Cell division</keyword>
<keyword evidence="2" id="KW-1003">Cell membrane</keyword>
<feature type="domain" description="POTRA" evidence="9">
    <location>
        <begin position="79"/>
        <end position="148"/>
    </location>
</feature>
<evidence type="ECO:0000313" key="11">
    <source>
        <dbReference type="Proteomes" id="UP000602087"/>
    </source>
</evidence>
<evidence type="ECO:0000256" key="5">
    <source>
        <dbReference type="ARBA" id="ARBA00022989"/>
    </source>
</evidence>
<reference evidence="10" key="1">
    <citation type="submission" date="2020-12" db="EMBL/GenBank/DDBJ databases">
        <title>Sanguibacter suaedae sp. nov., isolated from Suaeda aralocaspica.</title>
        <authorList>
            <person name="Ma Q."/>
        </authorList>
    </citation>
    <scope>NUCLEOTIDE SEQUENCE</scope>
    <source>
        <strain evidence="10">YZGR15</strain>
    </source>
</reference>
<sequence length="275" mass="29106">MARRDDAGQDGAVVPVVRSLTTAPTNRVPVLSTGMAERLAEQRAMRRHRIVRRIGLGAVAALVLGGALWVLLYSELLSFDTDHLAVNGTGSSVDPVAIREVVSQEAGTSLALLDTVRLRDQILAVPNVRDVDIARQWPSGLRVDVEAREPVVAVPVEGGAALLDRDAVEVARVDSAPPELPVIDIPLTGDDRRTVEAALVVLNSLPEGLAAEVASISAASQDAVTLTLRDGVVVEWGSSQDSALKVRVLETLRTAEVSRGAAVFDVSAPTFPITR</sequence>
<dbReference type="RefSeq" id="WP_198734030.1">
    <property type="nucleotide sequence ID" value="NZ_JAEINH010000008.1"/>
</dbReference>
<dbReference type="InterPro" id="IPR013685">
    <property type="entry name" value="POTRA_FtsQ_type"/>
</dbReference>
<dbReference type="PROSITE" id="PS51779">
    <property type="entry name" value="POTRA"/>
    <property type="match status" value="1"/>
</dbReference>
<dbReference type="EMBL" id="JAEINH010000008">
    <property type="protein sequence ID" value="MBI9115462.1"/>
    <property type="molecule type" value="Genomic_DNA"/>
</dbReference>
<comment type="subcellular location">
    <subcellularLocation>
        <location evidence="1">Membrane</location>
    </subcellularLocation>
</comment>
<dbReference type="GO" id="GO:0005886">
    <property type="term" value="C:plasma membrane"/>
    <property type="evidence" value="ECO:0007669"/>
    <property type="project" value="TreeGrafter"/>
</dbReference>
<dbReference type="InterPro" id="IPR005548">
    <property type="entry name" value="Cell_div_FtsQ/DivIB_C"/>
</dbReference>